<protein>
    <submittedName>
        <fullName evidence="2">Uncharacterized protein</fullName>
    </submittedName>
</protein>
<dbReference type="OrthoDB" id="10397603at2759"/>
<dbReference type="Proteomes" id="UP000230233">
    <property type="component" value="Chromosome V"/>
</dbReference>
<keyword evidence="1" id="KW-0472">Membrane</keyword>
<keyword evidence="3" id="KW-1185">Reference proteome</keyword>
<dbReference type="EMBL" id="PDUG01000005">
    <property type="protein sequence ID" value="PIC29256.1"/>
    <property type="molecule type" value="Genomic_DNA"/>
</dbReference>
<dbReference type="AlphaFoldDB" id="A0A2G5TQH8"/>
<evidence type="ECO:0000256" key="1">
    <source>
        <dbReference type="SAM" id="Phobius"/>
    </source>
</evidence>
<comment type="caution">
    <text evidence="2">The sequence shown here is derived from an EMBL/GenBank/DDBJ whole genome shotgun (WGS) entry which is preliminary data.</text>
</comment>
<feature type="transmembrane region" description="Helical" evidence="1">
    <location>
        <begin position="20"/>
        <end position="39"/>
    </location>
</feature>
<sequence>MLRVRSKNGEDQKKIQFRIIFWMLLSFFVPIHLSIFSNLKLLNAGSTSIPALVNKILADMIFELYQTIGAVLRPIIVFKLCTEYQEAMKPFLMIGNSRVSDSSIAARLSLQKTCHGFRDFIEEEKPDLKLSSMDIFLFPRFARLVLNSKIDKKRVIIEYGGTNTGCQVSSRPDQRILIDGSHFLNIFAENDLKIILNYQKSLLDHLNLHVDHKGQKDRQMDKIITNNIHQILYVGLYVAFPLTHSKLTD</sequence>
<evidence type="ECO:0000313" key="3">
    <source>
        <dbReference type="Proteomes" id="UP000230233"/>
    </source>
</evidence>
<evidence type="ECO:0000313" key="2">
    <source>
        <dbReference type="EMBL" id="PIC29256.1"/>
    </source>
</evidence>
<keyword evidence="1" id="KW-0812">Transmembrane</keyword>
<gene>
    <name evidence="2" type="primary">Cnig_chr_V.g20905</name>
    <name evidence="2" type="ORF">B9Z55_020905</name>
</gene>
<reference evidence="3" key="1">
    <citation type="submission" date="2017-10" db="EMBL/GenBank/DDBJ databases">
        <title>Rapid genome shrinkage in a self-fertile nematode reveals novel sperm competition proteins.</title>
        <authorList>
            <person name="Yin D."/>
            <person name="Schwarz E.M."/>
            <person name="Thomas C.G."/>
            <person name="Felde R.L."/>
            <person name="Korf I.F."/>
            <person name="Cutter A.D."/>
            <person name="Schartner C.M."/>
            <person name="Ralston E.J."/>
            <person name="Meyer B.J."/>
            <person name="Haag E.S."/>
        </authorList>
    </citation>
    <scope>NUCLEOTIDE SEQUENCE [LARGE SCALE GENOMIC DNA]</scope>
    <source>
        <strain evidence="3">JU1422</strain>
    </source>
</reference>
<organism evidence="2 3">
    <name type="scientific">Caenorhabditis nigoni</name>
    <dbReference type="NCBI Taxonomy" id="1611254"/>
    <lineage>
        <taxon>Eukaryota</taxon>
        <taxon>Metazoa</taxon>
        <taxon>Ecdysozoa</taxon>
        <taxon>Nematoda</taxon>
        <taxon>Chromadorea</taxon>
        <taxon>Rhabditida</taxon>
        <taxon>Rhabditina</taxon>
        <taxon>Rhabditomorpha</taxon>
        <taxon>Rhabditoidea</taxon>
        <taxon>Rhabditidae</taxon>
        <taxon>Peloderinae</taxon>
        <taxon>Caenorhabditis</taxon>
    </lineage>
</organism>
<keyword evidence="1" id="KW-1133">Transmembrane helix</keyword>
<proteinExistence type="predicted"/>
<accession>A0A2G5TQH8</accession>
<name>A0A2G5TQH8_9PELO</name>